<organism evidence="2 3">
    <name type="scientific">Mucor plumbeus</name>
    <dbReference type="NCBI Taxonomy" id="97098"/>
    <lineage>
        <taxon>Eukaryota</taxon>
        <taxon>Fungi</taxon>
        <taxon>Fungi incertae sedis</taxon>
        <taxon>Mucoromycota</taxon>
        <taxon>Mucoromycotina</taxon>
        <taxon>Mucoromycetes</taxon>
        <taxon>Mucorales</taxon>
        <taxon>Mucorineae</taxon>
        <taxon>Mucoraceae</taxon>
        <taxon>Mucor</taxon>
    </lineage>
</organism>
<evidence type="ECO:0000313" key="2">
    <source>
        <dbReference type="EMBL" id="KAG2199021.1"/>
    </source>
</evidence>
<evidence type="ECO:0000313" key="3">
    <source>
        <dbReference type="Proteomes" id="UP000650833"/>
    </source>
</evidence>
<dbReference type="OrthoDB" id="10477525at2759"/>
<comment type="caution">
    <text evidence="2">The sequence shown here is derived from an EMBL/GenBank/DDBJ whole genome shotgun (WGS) entry which is preliminary data.</text>
</comment>
<dbReference type="Proteomes" id="UP000650833">
    <property type="component" value="Unassembled WGS sequence"/>
</dbReference>
<accession>A0A8H7QWU5</accession>
<protein>
    <submittedName>
        <fullName evidence="2">Uncharacterized protein</fullName>
    </submittedName>
</protein>
<keyword evidence="3" id="KW-1185">Reference proteome</keyword>
<gene>
    <name evidence="2" type="ORF">INT46_010261</name>
</gene>
<feature type="compositionally biased region" description="Basic and acidic residues" evidence="1">
    <location>
        <begin position="80"/>
        <end position="132"/>
    </location>
</feature>
<feature type="region of interest" description="Disordered" evidence="1">
    <location>
        <begin position="75"/>
        <end position="149"/>
    </location>
</feature>
<reference evidence="2" key="1">
    <citation type="submission" date="2020-12" db="EMBL/GenBank/DDBJ databases">
        <title>Metabolic potential, ecology and presence of endohyphal bacteria is reflected in genomic diversity of Mucoromycotina.</title>
        <authorList>
            <person name="Muszewska A."/>
            <person name="Okrasinska A."/>
            <person name="Steczkiewicz K."/>
            <person name="Drgas O."/>
            <person name="Orlowska M."/>
            <person name="Perlinska-Lenart U."/>
            <person name="Aleksandrzak-Piekarczyk T."/>
            <person name="Szatraj K."/>
            <person name="Zielenkiewicz U."/>
            <person name="Pilsyk S."/>
            <person name="Malc E."/>
            <person name="Mieczkowski P."/>
            <person name="Kruszewska J.S."/>
            <person name="Biernat P."/>
            <person name="Pawlowska J."/>
        </authorList>
    </citation>
    <scope>NUCLEOTIDE SEQUENCE</scope>
    <source>
        <strain evidence="2">CBS 226.32</strain>
    </source>
</reference>
<proteinExistence type="predicted"/>
<dbReference type="EMBL" id="JAEPRC010000368">
    <property type="protein sequence ID" value="KAG2199021.1"/>
    <property type="molecule type" value="Genomic_DNA"/>
</dbReference>
<feature type="region of interest" description="Disordered" evidence="1">
    <location>
        <begin position="1"/>
        <end position="33"/>
    </location>
</feature>
<dbReference type="AlphaFoldDB" id="A0A8H7QWU5"/>
<sequence length="149" mass="17392">MSNIWQDPFGLTLIKPNQHRNPPPPPPDAPAEQPKVQYYYAVPCYQMPMAQHFIYSDITYTQIMSTPFCHQVKKAPAKCHCNDKKPEKKPDKKKDAKTPEKKKADEKKKKKEEAQKQKEKELAKQKADRENVVRTFSNPRSPRKGVFER</sequence>
<name>A0A8H7QWU5_9FUNG</name>
<evidence type="ECO:0000256" key="1">
    <source>
        <dbReference type="SAM" id="MobiDB-lite"/>
    </source>
</evidence>